<dbReference type="Proteomes" id="UP000434052">
    <property type="component" value="Unassembled WGS sequence"/>
</dbReference>
<evidence type="ECO:0000259" key="2">
    <source>
        <dbReference type="Pfam" id="PF05670"/>
    </source>
</evidence>
<dbReference type="GO" id="GO:0043023">
    <property type="term" value="F:ribosomal large subunit binding"/>
    <property type="evidence" value="ECO:0007669"/>
    <property type="project" value="TreeGrafter"/>
</dbReference>
<dbReference type="InterPro" id="IPR051608">
    <property type="entry name" value="RQC_Subunit_NEMF"/>
</dbReference>
<evidence type="ECO:0000313" key="4">
    <source>
        <dbReference type="Proteomes" id="UP000434052"/>
    </source>
</evidence>
<feature type="region of interest" description="Disordered" evidence="1">
    <location>
        <begin position="388"/>
        <end position="410"/>
    </location>
</feature>
<dbReference type="OrthoDB" id="9766163at2"/>
<dbReference type="Gene3D" id="2.30.310.10">
    <property type="entry name" value="ibrinogen binding protein from staphylococcus aureus domain"/>
    <property type="match status" value="1"/>
</dbReference>
<sequence length="539" mass="60169">MDRTCNPVQVRLSFRRRTGGASPVDSHFFRCLARRLGTLCSGARLDNIYAPNSEVTTLVLGHPAIRDRKFLVLRAHRQQPSLALSAEKPPNPQNAPARAMWLRKRLRNRRLLEPYWDWQGRRLAWRLSPVAPDSDEPEHQFLLIDLREGCDVVDSLPAPEPVGAAWETDRAEAPWAPNPAVLDDPASGLAEEGLTPALRRELVRRLEDSRETAAGLLDELAMSRCDSFFIRSGEAVVWRPYGLEEEAAPFDDALDAAAELAGMRLDPHLERVAGREESKAQKSQRKKFSRARKAMAAEEKRLETMREEREIAQLLKAAMHTLPRREKLAEVTVDGPEGPVTIPLDPSRTVAENMDRLFRRAAKGDRGISMLQARQEELSRQEELLQAGRLPAPARQNQRKPDKSVGQSGKLQGIARFRTDDGFLALRGKNARANHSLATRHASPFDYWFHAEDGPGAHVVLKRDHAGQEVPERSLEQAAVLAGLKSWQEGSDKARIMCALCKHVSPVKGGSPGQVTVEQVERSLLVDLDATLEARLAMD</sequence>
<dbReference type="Pfam" id="PF05670">
    <property type="entry name" value="NFACT-R_1"/>
    <property type="match status" value="1"/>
</dbReference>
<comment type="caution">
    <text evidence="3">The sequence shown here is derived from an EMBL/GenBank/DDBJ whole genome shotgun (WGS) entry which is preliminary data.</text>
</comment>
<dbReference type="GO" id="GO:1990112">
    <property type="term" value="C:RQC complex"/>
    <property type="evidence" value="ECO:0007669"/>
    <property type="project" value="TreeGrafter"/>
</dbReference>
<dbReference type="PANTHER" id="PTHR15239">
    <property type="entry name" value="NUCLEAR EXPORT MEDIATOR FACTOR NEMF"/>
    <property type="match status" value="1"/>
</dbReference>
<organism evidence="3 4">
    <name type="scientific">Oceanidesulfovibrio marinus</name>
    <dbReference type="NCBI Taxonomy" id="370038"/>
    <lineage>
        <taxon>Bacteria</taxon>
        <taxon>Pseudomonadati</taxon>
        <taxon>Thermodesulfobacteriota</taxon>
        <taxon>Desulfovibrionia</taxon>
        <taxon>Desulfovibrionales</taxon>
        <taxon>Desulfovibrionaceae</taxon>
        <taxon>Oceanidesulfovibrio</taxon>
    </lineage>
</organism>
<dbReference type="PANTHER" id="PTHR15239:SF6">
    <property type="entry name" value="RIBOSOME QUALITY CONTROL COMPLEX SUBUNIT NEMF"/>
    <property type="match status" value="1"/>
</dbReference>
<gene>
    <name evidence="3" type="ORF">DQK91_15105</name>
</gene>
<accession>A0A6P1ZGL4</accession>
<feature type="domain" description="NFACT RNA-binding" evidence="2">
    <location>
        <begin position="416"/>
        <end position="504"/>
    </location>
</feature>
<dbReference type="GO" id="GO:0072344">
    <property type="term" value="P:rescue of stalled ribosome"/>
    <property type="evidence" value="ECO:0007669"/>
    <property type="project" value="TreeGrafter"/>
</dbReference>
<feature type="compositionally biased region" description="Basic residues" evidence="1">
    <location>
        <begin position="282"/>
        <end position="292"/>
    </location>
</feature>
<name>A0A6P1ZGL4_9BACT</name>
<protein>
    <recommendedName>
        <fullName evidence="2">NFACT RNA-binding domain-containing protein</fullName>
    </recommendedName>
</protein>
<reference evidence="3 4" key="1">
    <citation type="submission" date="2018-06" db="EMBL/GenBank/DDBJ databases">
        <title>Complete genome of Desulfovibrio marinus P48SEP.</title>
        <authorList>
            <person name="Crispim J.S."/>
            <person name="Vidigal P.M.P."/>
            <person name="Silva L.C.F."/>
            <person name="Araujo L.C."/>
            <person name="Laguardia C.N."/>
            <person name="Dias R.S."/>
            <person name="Sousa M.P."/>
            <person name="Paula S.O."/>
            <person name="Silva C."/>
        </authorList>
    </citation>
    <scope>NUCLEOTIDE SEQUENCE [LARGE SCALE GENOMIC DNA]</scope>
    <source>
        <strain evidence="3 4">P48SEP</strain>
    </source>
</reference>
<evidence type="ECO:0000256" key="1">
    <source>
        <dbReference type="SAM" id="MobiDB-lite"/>
    </source>
</evidence>
<feature type="region of interest" description="Disordered" evidence="1">
    <location>
        <begin position="271"/>
        <end position="292"/>
    </location>
</feature>
<dbReference type="AlphaFoldDB" id="A0A6P1ZGL4"/>
<dbReference type="Pfam" id="PF05833">
    <property type="entry name" value="NFACT_N"/>
    <property type="match status" value="1"/>
</dbReference>
<feature type="compositionally biased region" description="Basic and acidic residues" evidence="1">
    <location>
        <begin position="271"/>
        <end position="280"/>
    </location>
</feature>
<dbReference type="EMBL" id="QMIF01000010">
    <property type="protein sequence ID" value="TVM32597.1"/>
    <property type="molecule type" value="Genomic_DNA"/>
</dbReference>
<dbReference type="InterPro" id="IPR008532">
    <property type="entry name" value="NFACT_RNA-bd"/>
</dbReference>
<proteinExistence type="predicted"/>
<dbReference type="GO" id="GO:0000049">
    <property type="term" value="F:tRNA binding"/>
    <property type="evidence" value="ECO:0007669"/>
    <property type="project" value="TreeGrafter"/>
</dbReference>
<evidence type="ECO:0000313" key="3">
    <source>
        <dbReference type="EMBL" id="TVM32597.1"/>
    </source>
</evidence>